<accession>A0AAV1J6C5</accession>
<dbReference type="EMBL" id="CAVLEF010000005">
    <property type="protein sequence ID" value="CAK1544669.1"/>
    <property type="molecule type" value="Genomic_DNA"/>
</dbReference>
<name>A0AAV1J6C5_9NEOP</name>
<protein>
    <submittedName>
        <fullName evidence="1">Uncharacterized protein</fullName>
    </submittedName>
</protein>
<organism evidence="1 2">
    <name type="scientific">Leptosia nina</name>
    <dbReference type="NCBI Taxonomy" id="320188"/>
    <lineage>
        <taxon>Eukaryota</taxon>
        <taxon>Metazoa</taxon>
        <taxon>Ecdysozoa</taxon>
        <taxon>Arthropoda</taxon>
        <taxon>Hexapoda</taxon>
        <taxon>Insecta</taxon>
        <taxon>Pterygota</taxon>
        <taxon>Neoptera</taxon>
        <taxon>Endopterygota</taxon>
        <taxon>Lepidoptera</taxon>
        <taxon>Glossata</taxon>
        <taxon>Ditrysia</taxon>
        <taxon>Papilionoidea</taxon>
        <taxon>Pieridae</taxon>
        <taxon>Pierinae</taxon>
        <taxon>Leptosia</taxon>
    </lineage>
</organism>
<sequence>MCSPVLNLPSYKEPPECIPCYPVRGLPCLPCGMDPVTVRRPLIVHDSTFDYRPTGYPGMLLNNQDKKVRYQLINFQRPVCAVRVLHLAARRVGRRAAEEPAHSSQFTVK</sequence>
<gene>
    <name evidence="1" type="ORF">LNINA_LOCUS4392</name>
</gene>
<comment type="caution">
    <text evidence="1">The sequence shown here is derived from an EMBL/GenBank/DDBJ whole genome shotgun (WGS) entry which is preliminary data.</text>
</comment>
<evidence type="ECO:0000313" key="2">
    <source>
        <dbReference type="Proteomes" id="UP001497472"/>
    </source>
</evidence>
<evidence type="ECO:0000313" key="1">
    <source>
        <dbReference type="EMBL" id="CAK1544669.1"/>
    </source>
</evidence>
<dbReference type="AlphaFoldDB" id="A0AAV1J6C5"/>
<reference evidence="1 2" key="1">
    <citation type="submission" date="2023-11" db="EMBL/GenBank/DDBJ databases">
        <authorList>
            <person name="Okamura Y."/>
        </authorList>
    </citation>
    <scope>NUCLEOTIDE SEQUENCE [LARGE SCALE GENOMIC DNA]</scope>
</reference>
<keyword evidence="2" id="KW-1185">Reference proteome</keyword>
<proteinExistence type="predicted"/>
<dbReference type="Proteomes" id="UP001497472">
    <property type="component" value="Unassembled WGS sequence"/>
</dbReference>